<dbReference type="Pfam" id="PF07690">
    <property type="entry name" value="MFS_1"/>
    <property type="match status" value="1"/>
</dbReference>
<dbReference type="RefSeq" id="WP_221409466.1">
    <property type="nucleotide sequence ID" value="NZ_QREG01000004.1"/>
</dbReference>
<dbReference type="InterPro" id="IPR036259">
    <property type="entry name" value="MFS_trans_sf"/>
</dbReference>
<evidence type="ECO:0000256" key="3">
    <source>
        <dbReference type="ARBA" id="ARBA00022989"/>
    </source>
</evidence>
<dbReference type="EMBL" id="QREG01000004">
    <property type="protein sequence ID" value="REE01189.1"/>
    <property type="molecule type" value="Genomic_DNA"/>
</dbReference>
<dbReference type="InterPro" id="IPR011701">
    <property type="entry name" value="MFS"/>
</dbReference>
<dbReference type="Proteomes" id="UP000256779">
    <property type="component" value="Unassembled WGS sequence"/>
</dbReference>
<feature type="transmembrane region" description="Helical" evidence="5">
    <location>
        <begin position="389"/>
        <end position="407"/>
    </location>
</feature>
<feature type="transmembrane region" description="Helical" evidence="5">
    <location>
        <begin position="43"/>
        <end position="62"/>
    </location>
</feature>
<evidence type="ECO:0000256" key="2">
    <source>
        <dbReference type="ARBA" id="ARBA00022692"/>
    </source>
</evidence>
<organism evidence="7 8">
    <name type="scientific">Marinoscillum furvescens DSM 4134</name>
    <dbReference type="NCBI Taxonomy" id="1122208"/>
    <lineage>
        <taxon>Bacteria</taxon>
        <taxon>Pseudomonadati</taxon>
        <taxon>Bacteroidota</taxon>
        <taxon>Cytophagia</taxon>
        <taxon>Cytophagales</taxon>
        <taxon>Reichenbachiellaceae</taxon>
        <taxon>Marinoscillum</taxon>
    </lineage>
</organism>
<evidence type="ECO:0000313" key="8">
    <source>
        <dbReference type="Proteomes" id="UP000256779"/>
    </source>
</evidence>
<feature type="domain" description="Major facilitator superfamily (MFS) profile" evidence="6">
    <location>
        <begin position="8"/>
        <end position="412"/>
    </location>
</feature>
<dbReference type="GO" id="GO:0016020">
    <property type="term" value="C:membrane"/>
    <property type="evidence" value="ECO:0007669"/>
    <property type="project" value="UniProtKB-SubCell"/>
</dbReference>
<keyword evidence="3 5" id="KW-1133">Transmembrane helix</keyword>
<dbReference type="PROSITE" id="PS50850">
    <property type="entry name" value="MFS"/>
    <property type="match status" value="1"/>
</dbReference>
<dbReference type="GO" id="GO:0022857">
    <property type="term" value="F:transmembrane transporter activity"/>
    <property type="evidence" value="ECO:0007669"/>
    <property type="project" value="InterPro"/>
</dbReference>
<evidence type="ECO:0000313" key="7">
    <source>
        <dbReference type="EMBL" id="REE01189.1"/>
    </source>
</evidence>
<accession>A0A3D9L5K1</accession>
<feature type="transmembrane region" description="Helical" evidence="5">
    <location>
        <begin position="260"/>
        <end position="279"/>
    </location>
</feature>
<dbReference type="InterPro" id="IPR020846">
    <property type="entry name" value="MFS_dom"/>
</dbReference>
<evidence type="ECO:0000256" key="5">
    <source>
        <dbReference type="SAM" id="Phobius"/>
    </source>
</evidence>
<comment type="caution">
    <text evidence="7">The sequence shown here is derived from an EMBL/GenBank/DDBJ whole genome shotgun (WGS) entry which is preliminary data.</text>
</comment>
<comment type="subcellular location">
    <subcellularLocation>
        <location evidence="1">Membrane</location>
        <topology evidence="1">Multi-pass membrane protein</topology>
    </subcellularLocation>
</comment>
<keyword evidence="2 5" id="KW-0812">Transmembrane</keyword>
<dbReference type="InterPro" id="IPR050382">
    <property type="entry name" value="MFS_Na/Anion_cotransporter"/>
</dbReference>
<dbReference type="PANTHER" id="PTHR11662:SF399">
    <property type="entry name" value="FI19708P1-RELATED"/>
    <property type="match status" value="1"/>
</dbReference>
<feature type="transmembrane region" description="Helical" evidence="5">
    <location>
        <begin position="74"/>
        <end position="93"/>
    </location>
</feature>
<feature type="transmembrane region" description="Helical" evidence="5">
    <location>
        <begin position="324"/>
        <end position="343"/>
    </location>
</feature>
<dbReference type="CDD" id="cd17319">
    <property type="entry name" value="MFS_ExuT_GudP_like"/>
    <property type="match status" value="1"/>
</dbReference>
<protein>
    <submittedName>
        <fullName evidence="7">ACS family glucarate transporter-like MFS transporter</fullName>
    </submittedName>
</protein>
<gene>
    <name evidence="7" type="ORF">C7460_104209</name>
</gene>
<dbReference type="Gene3D" id="1.20.1250.20">
    <property type="entry name" value="MFS general substrate transporter like domains"/>
    <property type="match status" value="2"/>
</dbReference>
<dbReference type="AlphaFoldDB" id="A0A3D9L5K1"/>
<feature type="transmembrane region" description="Helical" evidence="5">
    <location>
        <begin position="299"/>
        <end position="318"/>
    </location>
</feature>
<feature type="transmembrane region" description="Helical" evidence="5">
    <location>
        <begin position="164"/>
        <end position="182"/>
    </location>
</feature>
<dbReference type="SUPFAM" id="SSF103473">
    <property type="entry name" value="MFS general substrate transporter"/>
    <property type="match status" value="1"/>
</dbReference>
<evidence type="ECO:0000259" key="6">
    <source>
        <dbReference type="PROSITE" id="PS50850"/>
    </source>
</evidence>
<keyword evidence="4 5" id="KW-0472">Membrane</keyword>
<sequence length="413" mass="44735">MMPSRYFMVLGTFLLALLLYIDRVCISVAKDAIGSDLALSDTAMGWVLSAFALGYATFQTPGGIMSDRLGPRRVLTAIVSFWSVCTALTGAAYSLVTLLIVRFLFGAGEAGAFPGIARAVYSWIPMKERGIVNGINFSGSRLGAAFALPLVAWMIAGLGWRVSFFILGGIGIVWALAWYLLFRDRPEDHPAISPAEKKRILDGRQEKEPVVKQTIAMSRLFGAKNMWLAMGQYFASNFTFFFALTWLYPHLKSTYSLDSVEAGMFAAVPLIGGAVGNWFSGVLVDRMYQKGNWALSRSVPAIVGFVLAAGGLLASLYADGVYEAVIYLTVAILGADMTLPPSWSFCVDIGKENAGAVSGTMNMAGNVGSFLTALAFPYLFAWTGSIEPFFYACVVFNLLAIFLWIAAKPEEAI</sequence>
<feature type="transmembrane region" description="Helical" evidence="5">
    <location>
        <begin position="364"/>
        <end position="383"/>
    </location>
</feature>
<feature type="transmembrane region" description="Helical" evidence="5">
    <location>
        <begin position="227"/>
        <end position="248"/>
    </location>
</feature>
<feature type="transmembrane region" description="Helical" evidence="5">
    <location>
        <begin position="142"/>
        <end position="158"/>
    </location>
</feature>
<dbReference type="PANTHER" id="PTHR11662">
    <property type="entry name" value="SOLUTE CARRIER FAMILY 17"/>
    <property type="match status" value="1"/>
</dbReference>
<feature type="transmembrane region" description="Helical" evidence="5">
    <location>
        <begin position="99"/>
        <end position="121"/>
    </location>
</feature>
<proteinExistence type="predicted"/>
<evidence type="ECO:0000256" key="4">
    <source>
        <dbReference type="ARBA" id="ARBA00023136"/>
    </source>
</evidence>
<evidence type="ECO:0000256" key="1">
    <source>
        <dbReference type="ARBA" id="ARBA00004141"/>
    </source>
</evidence>
<name>A0A3D9L5K1_MARFU</name>
<keyword evidence="8" id="KW-1185">Reference proteome</keyword>
<reference evidence="7 8" key="1">
    <citation type="submission" date="2018-07" db="EMBL/GenBank/DDBJ databases">
        <title>Genomic Encyclopedia of Type Strains, Phase IV (KMG-IV): sequencing the most valuable type-strain genomes for metagenomic binning, comparative biology and taxonomic classification.</title>
        <authorList>
            <person name="Goeker M."/>
        </authorList>
    </citation>
    <scope>NUCLEOTIDE SEQUENCE [LARGE SCALE GENOMIC DNA]</scope>
    <source>
        <strain evidence="7 8">DSM 4134</strain>
    </source>
</reference>